<gene>
    <name evidence="1" type="ORF">BXP70_27785</name>
</gene>
<proteinExistence type="predicted"/>
<keyword evidence="2" id="KW-1185">Reference proteome</keyword>
<evidence type="ECO:0000313" key="2">
    <source>
        <dbReference type="Proteomes" id="UP000194873"/>
    </source>
</evidence>
<accession>A0A243W7R2</accession>
<dbReference type="AlphaFoldDB" id="A0A243W7R2"/>
<comment type="caution">
    <text evidence="1">The sequence shown here is derived from an EMBL/GenBank/DDBJ whole genome shotgun (WGS) entry which is preliminary data.</text>
</comment>
<sequence length="66" mass="7355">MTAHRWQFTLADSTIHLFTAGNALCGQVRPQHASQLLPVPYLLPLERCARCQRYAPRLGPPARADA</sequence>
<dbReference type="EMBL" id="MTSE01000048">
    <property type="protein sequence ID" value="OUJ68601.1"/>
    <property type="molecule type" value="Genomic_DNA"/>
</dbReference>
<reference evidence="1 2" key="1">
    <citation type="submission" date="2017-01" db="EMBL/GenBank/DDBJ databases">
        <title>A new Hymenobacter.</title>
        <authorList>
            <person name="Liang Y."/>
            <person name="Feng F."/>
        </authorList>
    </citation>
    <scope>NUCLEOTIDE SEQUENCE [LARGE SCALE GENOMIC DNA]</scope>
    <source>
        <strain evidence="1">MIMBbqt21</strain>
    </source>
</reference>
<protein>
    <submittedName>
        <fullName evidence="1">Uncharacterized protein</fullName>
    </submittedName>
</protein>
<evidence type="ECO:0000313" key="1">
    <source>
        <dbReference type="EMBL" id="OUJ68601.1"/>
    </source>
</evidence>
<organism evidence="1 2">
    <name type="scientific">Hymenobacter crusticola</name>
    <dbReference type="NCBI Taxonomy" id="1770526"/>
    <lineage>
        <taxon>Bacteria</taxon>
        <taxon>Pseudomonadati</taxon>
        <taxon>Bacteroidota</taxon>
        <taxon>Cytophagia</taxon>
        <taxon>Cytophagales</taxon>
        <taxon>Hymenobacteraceae</taxon>
        <taxon>Hymenobacter</taxon>
    </lineage>
</organism>
<name>A0A243W7R2_9BACT</name>
<dbReference type="Proteomes" id="UP000194873">
    <property type="component" value="Unassembled WGS sequence"/>
</dbReference>